<dbReference type="InterPro" id="IPR011990">
    <property type="entry name" value="TPR-like_helical_dom_sf"/>
</dbReference>
<dbReference type="KEGG" id="tbg:TbgDal_XI13920"/>
<dbReference type="AlphaFoldDB" id="D0A9C2"/>
<dbReference type="GO" id="GO:1905515">
    <property type="term" value="P:non-motile cilium assembly"/>
    <property type="evidence" value="ECO:0007669"/>
    <property type="project" value="InterPro"/>
</dbReference>
<dbReference type="OrthoDB" id="421121at2759"/>
<dbReference type="Gene3D" id="1.25.40.10">
    <property type="entry name" value="Tetratricopeptide repeat domain"/>
    <property type="match status" value="3"/>
</dbReference>
<dbReference type="GO" id="GO:0036064">
    <property type="term" value="C:ciliary basal body"/>
    <property type="evidence" value="ECO:0007669"/>
    <property type="project" value="TreeGrafter"/>
</dbReference>
<dbReference type="PANTHER" id="PTHR44177">
    <property type="entry name" value="TETRATRICOPEPTIDE REPEAT PROTEIN 8"/>
    <property type="match status" value="1"/>
</dbReference>
<dbReference type="InterPro" id="IPR028796">
    <property type="entry name" value="BBS8"/>
</dbReference>
<dbReference type="VEuPathDB" id="TriTrypDB:Tbg972.11.13920"/>
<dbReference type="GeneID" id="23866567"/>
<protein>
    <submittedName>
        <fullName evidence="4">Uncharacterized protein</fullName>
    </submittedName>
</protein>
<feature type="repeat" description="TPR" evidence="1">
    <location>
        <begin position="518"/>
        <end position="551"/>
    </location>
</feature>
<dbReference type="Pfam" id="PF13432">
    <property type="entry name" value="TPR_16"/>
    <property type="match status" value="2"/>
</dbReference>
<proteinExistence type="predicted"/>
<dbReference type="Pfam" id="PF13181">
    <property type="entry name" value="TPR_8"/>
    <property type="match status" value="2"/>
</dbReference>
<feature type="signal peptide" evidence="3">
    <location>
        <begin position="1"/>
        <end position="22"/>
    </location>
</feature>
<dbReference type="PANTHER" id="PTHR44177:SF1">
    <property type="entry name" value="TETRATRICOPEPTIDE REPEAT PROTEIN 8"/>
    <property type="match status" value="1"/>
</dbReference>
<keyword evidence="3" id="KW-0732">Signal</keyword>
<dbReference type="EMBL" id="FN554974">
    <property type="protein sequence ID" value="CBH18273.1"/>
    <property type="molecule type" value="Genomic_DNA"/>
</dbReference>
<feature type="repeat" description="TPR" evidence="1">
    <location>
        <begin position="413"/>
        <end position="446"/>
    </location>
</feature>
<feature type="chain" id="PRO_5003006397" evidence="3">
    <location>
        <begin position="23"/>
        <end position="568"/>
    </location>
</feature>
<feature type="repeat" description="TPR" evidence="1">
    <location>
        <begin position="450"/>
        <end position="483"/>
    </location>
</feature>
<gene>
    <name evidence="4" type="ORF">TbgDal_XI13920</name>
</gene>
<evidence type="ECO:0000313" key="4">
    <source>
        <dbReference type="EMBL" id="CBH18273.1"/>
    </source>
</evidence>
<feature type="repeat" description="TPR" evidence="1">
    <location>
        <begin position="277"/>
        <end position="310"/>
    </location>
</feature>
<dbReference type="SUPFAM" id="SSF48452">
    <property type="entry name" value="TPR-like"/>
    <property type="match status" value="1"/>
</dbReference>
<evidence type="ECO:0000313" key="5">
    <source>
        <dbReference type="Proteomes" id="UP000002316"/>
    </source>
</evidence>
<keyword evidence="1" id="KW-0802">TPR repeat</keyword>
<evidence type="ECO:0000256" key="2">
    <source>
        <dbReference type="SAM" id="MobiDB-lite"/>
    </source>
</evidence>
<dbReference type="SMART" id="SM00028">
    <property type="entry name" value="TPR"/>
    <property type="match status" value="6"/>
</dbReference>
<sequence length="568" mass="62500">MGARAITLYVLFLSNIFHYLHSLPMAEMTEAPSTGHGNPIEVGSEAPPGIDPMYYALSLLRRRRLEECVAISSRSLATLVSSGNSAEKKACGQSPNDGHIERTVTRFWSIQMKALAQQNWFEEIDVDDDGVNDVLLDGEQTVPSNATAVGTSLGGGQPPAAANPGKPPSRMSCGKGTMRPLSSRCGFARPGTHSARLGSSSMSPVTARLARVGTASLQSVPGGTHLDLQKLDVVKYVQDKPIVAKLLCDYLLHVAHRPRMVLELCNYILSQEEQRNWWWLSRLGQAHYRLGQLREAEQQFKSALALQENVMDVLRLAKVFVRMDQPLKALEVLSGASSKNVTDHHLRIAMARLYEELQDKEKSCDMYRRVLQLDSTNVEAIACIAAHHFYENQQPEVALRLYRRLLQMGVQTTELWNNLGLCCFYSSQYDIALSCLQRAAAVAPDDESLSDVWFNIGHVGIATGDLSLAERAFRVAVAANPQRAEALNNLAVLQLRAGNVEAAYSDITMALAVQPLQLESLYNAALIAYSSGFFEQAYAQLQRALDVCPDHPESVGLQAEIRKILAAP</sequence>
<dbReference type="FunFam" id="1.25.40.10:FF:000169">
    <property type="entry name" value="tetratricopeptide repeat protein 8 isoform X1"/>
    <property type="match status" value="1"/>
</dbReference>
<organism evidence="4 5">
    <name type="scientific">Trypanosoma brucei gambiense (strain MHOM/CI/86/DAL972)</name>
    <dbReference type="NCBI Taxonomy" id="679716"/>
    <lineage>
        <taxon>Eukaryota</taxon>
        <taxon>Discoba</taxon>
        <taxon>Euglenozoa</taxon>
        <taxon>Kinetoplastea</taxon>
        <taxon>Metakinetoplastina</taxon>
        <taxon>Trypanosomatida</taxon>
        <taxon>Trypanosomatidae</taxon>
        <taxon>Trypanosoma</taxon>
    </lineage>
</organism>
<evidence type="ECO:0000256" key="1">
    <source>
        <dbReference type="PROSITE-ProRule" id="PRU00339"/>
    </source>
</evidence>
<reference evidence="5" key="1">
    <citation type="journal article" date="2010" name="PLoS Negl. Trop. Dis.">
        <title>The genome sequence of Trypanosoma brucei gambiense, causative agent of chronic human african trypanosomiasis.</title>
        <authorList>
            <person name="Jackson A.P."/>
            <person name="Sanders M."/>
            <person name="Berry A."/>
            <person name="McQuillan J."/>
            <person name="Aslett M.A."/>
            <person name="Quail M.A."/>
            <person name="Chukualim B."/>
            <person name="Capewell P."/>
            <person name="MacLeod A."/>
            <person name="Melville S.E."/>
            <person name="Gibson W."/>
            <person name="Barry J.D."/>
            <person name="Berriman M."/>
            <person name="Hertz-Fowler C."/>
        </authorList>
    </citation>
    <scope>NUCLEOTIDE SEQUENCE [LARGE SCALE GENOMIC DNA]</scope>
    <source>
        <strain evidence="5">MHOM/CI/86/DAL972</strain>
    </source>
</reference>
<dbReference type="GO" id="GO:0097730">
    <property type="term" value="C:non-motile cilium"/>
    <property type="evidence" value="ECO:0007669"/>
    <property type="project" value="TreeGrafter"/>
</dbReference>
<accession>D0A9C2</accession>
<dbReference type="GO" id="GO:0034464">
    <property type="term" value="C:BBSome"/>
    <property type="evidence" value="ECO:0007669"/>
    <property type="project" value="InterPro"/>
</dbReference>
<dbReference type="Proteomes" id="UP000002316">
    <property type="component" value="Chromosome 11"/>
</dbReference>
<evidence type="ECO:0000256" key="3">
    <source>
        <dbReference type="SAM" id="SignalP"/>
    </source>
</evidence>
<dbReference type="InterPro" id="IPR019734">
    <property type="entry name" value="TPR_rpt"/>
</dbReference>
<dbReference type="PROSITE" id="PS50005">
    <property type="entry name" value="TPR"/>
    <property type="match status" value="4"/>
</dbReference>
<feature type="region of interest" description="Disordered" evidence="2">
    <location>
        <begin position="145"/>
        <end position="175"/>
    </location>
</feature>
<dbReference type="RefSeq" id="XP_011780537.1">
    <property type="nucleotide sequence ID" value="XM_011782235.1"/>
</dbReference>
<name>D0A9C2_TRYB9</name>